<dbReference type="KEGG" id="afa:UZ73_02710"/>
<evidence type="ECO:0000256" key="5">
    <source>
        <dbReference type="ARBA" id="ARBA00023004"/>
    </source>
</evidence>
<dbReference type="SUPFAM" id="SSF47175">
    <property type="entry name" value="Cytochromes"/>
    <property type="match status" value="1"/>
</dbReference>
<dbReference type="GO" id="GO:0022900">
    <property type="term" value="P:electron transport chain"/>
    <property type="evidence" value="ECO:0007669"/>
    <property type="project" value="InterPro"/>
</dbReference>
<feature type="signal peptide" evidence="8">
    <location>
        <begin position="1"/>
        <end position="23"/>
    </location>
</feature>
<keyword evidence="2 7" id="KW-0349">Heme</keyword>
<reference evidence="9 11" key="2">
    <citation type="submission" date="2018-05" db="EMBL/GenBank/DDBJ databases">
        <authorList>
            <person name="Lanie J.A."/>
            <person name="Ng W.-L."/>
            <person name="Kazmierczak K.M."/>
            <person name="Andrzejewski T.M."/>
            <person name="Davidsen T.M."/>
            <person name="Wayne K.J."/>
            <person name="Tettelin H."/>
            <person name="Glass J.I."/>
            <person name="Rusch D."/>
            <person name="Podicherti R."/>
            <person name="Tsui H.-C.T."/>
            <person name="Winkler M.E."/>
        </authorList>
    </citation>
    <scope>NUCLEOTIDE SEQUENCE [LARGE SCALE GENOMIC DNA]</scope>
    <source>
        <strain evidence="9 11">YBY</strain>
    </source>
</reference>
<keyword evidence="12" id="KW-1185">Reference proteome</keyword>
<accession>A0A0S2JMP7</accession>
<reference evidence="9 11" key="1">
    <citation type="submission" date="2018-05" db="EMBL/GenBank/DDBJ databases">
        <title>Genome Sequence of an Efficient Indole-Degrading Bacterium, Alcaligenes sp.YBY.</title>
        <authorList>
            <person name="Yang B."/>
        </authorList>
    </citation>
    <scope>NUCLEOTIDE SEQUENCE [LARGE SCALE GENOMIC DNA]</scope>
    <source>
        <strain evidence="9 11">YBY</strain>
    </source>
</reference>
<dbReference type="GO" id="GO:0005506">
    <property type="term" value="F:iron ion binding"/>
    <property type="evidence" value="ECO:0007669"/>
    <property type="project" value="InterPro"/>
</dbReference>
<dbReference type="PIRSF" id="PIRSF000027">
    <property type="entry name" value="Cytc_c_prime"/>
    <property type="match status" value="1"/>
</dbReference>
<keyword evidence="4" id="KW-0249">Electron transport</keyword>
<evidence type="ECO:0000256" key="1">
    <source>
        <dbReference type="ARBA" id="ARBA00022448"/>
    </source>
</evidence>
<dbReference type="GO" id="GO:0020037">
    <property type="term" value="F:heme binding"/>
    <property type="evidence" value="ECO:0007669"/>
    <property type="project" value="InterPro"/>
</dbReference>
<keyword evidence="3 6" id="KW-0479">Metal-binding</keyword>
<gene>
    <name evidence="9" type="ORF">DF183_02185</name>
    <name evidence="10" type="ORF">M2J83_13800</name>
</gene>
<evidence type="ECO:0000256" key="3">
    <source>
        <dbReference type="ARBA" id="ARBA00022723"/>
    </source>
</evidence>
<evidence type="ECO:0000313" key="9">
    <source>
        <dbReference type="EMBL" id="PWE15563.1"/>
    </source>
</evidence>
<dbReference type="InterPro" id="IPR002321">
    <property type="entry name" value="Cyt_c_II"/>
</dbReference>
<dbReference type="EMBL" id="QEXO01000001">
    <property type="protein sequence ID" value="PWE15563.1"/>
    <property type="molecule type" value="Genomic_DNA"/>
</dbReference>
<keyword evidence="1" id="KW-0813">Transport</keyword>
<dbReference type="PRINTS" id="PR00608">
    <property type="entry name" value="CYTCHROMECII"/>
</dbReference>
<proteinExistence type="predicted"/>
<sequence length="150" mass="15786">MKKLAFLTAAAALCAAFVTPATAQFAKPEQAVNYRQASMSLIGSHFGRMAPVAKKEAPYDAAAIAKNVEVLTVLAALPWGAFGAGTEGGETKAEAWSDAQGFKQATDDFTAAIDKLKVASDSGDFDAFRVAFGNVGKSCKTCHDAYRKEK</sequence>
<dbReference type="Proteomes" id="UP001211866">
    <property type="component" value="Chromosome"/>
</dbReference>
<keyword evidence="5 6" id="KW-0408">Iron</keyword>
<dbReference type="Proteomes" id="UP000245216">
    <property type="component" value="Unassembled WGS sequence"/>
</dbReference>
<dbReference type="InterPro" id="IPR010980">
    <property type="entry name" value="Cyt_c/b562"/>
</dbReference>
<comment type="PTM">
    <text evidence="7">Binds 1 heme group per subunit.</text>
</comment>
<evidence type="ECO:0000313" key="10">
    <source>
        <dbReference type="EMBL" id="WBM36880.1"/>
    </source>
</evidence>
<accession>A0A0M7DYF3</accession>
<feature type="binding site" description="covalent" evidence="7">
    <location>
        <position position="142"/>
    </location>
    <ligand>
        <name>heme c</name>
        <dbReference type="ChEBI" id="CHEBI:61717"/>
    </ligand>
</feature>
<name>A0A0M7DYF3_ALCFA</name>
<feature type="binding site" description="covalent" evidence="7">
    <location>
        <position position="139"/>
    </location>
    <ligand>
        <name>heme c</name>
        <dbReference type="ChEBI" id="CHEBI:61717"/>
    </ligand>
</feature>
<dbReference type="GO" id="GO:0009055">
    <property type="term" value="F:electron transfer activity"/>
    <property type="evidence" value="ECO:0007669"/>
    <property type="project" value="InterPro"/>
</dbReference>
<evidence type="ECO:0000313" key="11">
    <source>
        <dbReference type="Proteomes" id="UP000245216"/>
    </source>
</evidence>
<dbReference type="RefSeq" id="WP_042481899.1">
    <property type="nucleotide sequence ID" value="NZ_CAXOJJ010000023.1"/>
</dbReference>
<dbReference type="GO" id="GO:0042597">
    <property type="term" value="C:periplasmic space"/>
    <property type="evidence" value="ECO:0007669"/>
    <property type="project" value="InterPro"/>
</dbReference>
<evidence type="ECO:0000313" key="12">
    <source>
        <dbReference type="Proteomes" id="UP001211866"/>
    </source>
</evidence>
<reference evidence="10 12" key="3">
    <citation type="submission" date="2022-05" db="EMBL/GenBank/DDBJ databases">
        <title>Complete sequence of strain NY11312.</title>
        <authorList>
            <person name="Zhou D."/>
        </authorList>
    </citation>
    <scope>NUCLEOTIDE SEQUENCE [LARGE SCALE GENOMIC DNA]</scope>
    <source>
        <strain evidence="10 12">NY11312</strain>
    </source>
</reference>
<dbReference type="InterPro" id="IPR012127">
    <property type="entry name" value="Cyt_c_prime"/>
</dbReference>
<protein>
    <submittedName>
        <fullName evidence="9 10">Cytochrome C</fullName>
    </submittedName>
</protein>
<dbReference type="Gene3D" id="1.20.120.10">
    <property type="entry name" value="Cytochrome c/b562"/>
    <property type="match status" value="1"/>
</dbReference>
<evidence type="ECO:0000256" key="7">
    <source>
        <dbReference type="PIRSR" id="PIRSR000027-2"/>
    </source>
</evidence>
<dbReference type="EMBL" id="CP096916">
    <property type="protein sequence ID" value="WBM36880.1"/>
    <property type="molecule type" value="Genomic_DNA"/>
</dbReference>
<organism evidence="9 11">
    <name type="scientific">Alcaligenes faecalis</name>
    <dbReference type="NCBI Taxonomy" id="511"/>
    <lineage>
        <taxon>Bacteria</taxon>
        <taxon>Pseudomonadati</taxon>
        <taxon>Pseudomonadota</taxon>
        <taxon>Betaproteobacteria</taxon>
        <taxon>Burkholderiales</taxon>
        <taxon>Alcaligenaceae</taxon>
        <taxon>Alcaligenes</taxon>
    </lineage>
</organism>
<dbReference type="PROSITE" id="PS51009">
    <property type="entry name" value="CYTCII"/>
    <property type="match status" value="1"/>
</dbReference>
<feature type="binding site" description="axial binding residue" evidence="6">
    <location>
        <position position="143"/>
    </location>
    <ligand>
        <name>heme c</name>
        <dbReference type="ChEBI" id="CHEBI:61717"/>
    </ligand>
    <ligandPart>
        <name>Fe</name>
        <dbReference type="ChEBI" id="CHEBI:18248"/>
    </ligandPart>
</feature>
<dbReference type="OrthoDB" id="5520910at2"/>
<dbReference type="AlphaFoldDB" id="A0A0M7DYF3"/>
<evidence type="ECO:0000256" key="2">
    <source>
        <dbReference type="ARBA" id="ARBA00022617"/>
    </source>
</evidence>
<dbReference type="STRING" id="511.UZ73_02710"/>
<dbReference type="Pfam" id="PF01322">
    <property type="entry name" value="Cytochrom_C_2"/>
    <property type="match status" value="1"/>
</dbReference>
<evidence type="ECO:0000256" key="4">
    <source>
        <dbReference type="ARBA" id="ARBA00022982"/>
    </source>
</evidence>
<dbReference type="GeneID" id="29371440"/>
<feature type="chain" id="PRO_5005811320" evidence="8">
    <location>
        <begin position="24"/>
        <end position="150"/>
    </location>
</feature>
<dbReference type="InterPro" id="IPR015984">
    <property type="entry name" value="Cyt_c_prime_subgr"/>
</dbReference>
<evidence type="ECO:0000256" key="6">
    <source>
        <dbReference type="PIRSR" id="PIRSR000027-1"/>
    </source>
</evidence>
<evidence type="ECO:0000256" key="8">
    <source>
        <dbReference type="SAM" id="SignalP"/>
    </source>
</evidence>
<keyword evidence="8" id="KW-0732">Signal</keyword>